<evidence type="ECO:0000313" key="3">
    <source>
        <dbReference type="Proteomes" id="UP000314294"/>
    </source>
</evidence>
<dbReference type="Proteomes" id="UP000314294">
    <property type="component" value="Unassembled WGS sequence"/>
</dbReference>
<keyword evidence="3" id="KW-1185">Reference proteome</keyword>
<evidence type="ECO:0000256" key="1">
    <source>
        <dbReference type="SAM" id="MobiDB-lite"/>
    </source>
</evidence>
<evidence type="ECO:0000313" key="2">
    <source>
        <dbReference type="EMBL" id="TNN56376.1"/>
    </source>
</evidence>
<protein>
    <submittedName>
        <fullName evidence="2">Uncharacterized protein</fullName>
    </submittedName>
</protein>
<name>A0A4Z2GSB1_9TELE</name>
<comment type="caution">
    <text evidence="2">The sequence shown here is derived from an EMBL/GenBank/DDBJ whole genome shotgun (WGS) entry which is preliminary data.</text>
</comment>
<dbReference type="AlphaFoldDB" id="A0A4Z2GSB1"/>
<proteinExistence type="predicted"/>
<reference evidence="2 3" key="1">
    <citation type="submission" date="2019-03" db="EMBL/GenBank/DDBJ databases">
        <title>First draft genome of Liparis tanakae, snailfish: a comprehensive survey of snailfish specific genes.</title>
        <authorList>
            <person name="Kim W."/>
            <person name="Song I."/>
            <person name="Jeong J.-H."/>
            <person name="Kim D."/>
            <person name="Kim S."/>
            <person name="Ryu S."/>
            <person name="Song J.Y."/>
            <person name="Lee S.K."/>
        </authorList>
    </citation>
    <scope>NUCLEOTIDE SEQUENCE [LARGE SCALE GENOMIC DNA]</scope>
    <source>
        <tissue evidence="2">Muscle</tissue>
    </source>
</reference>
<gene>
    <name evidence="2" type="ORF">EYF80_033412</name>
</gene>
<sequence length="81" mass="9047">MLRQGGDALICVRYPPERSMMDAIDCNLLAKFQGVRAMTPMNGHLGLQHPEELQGKGQGAMPQTRRKEFPLSSHCLRPLSK</sequence>
<organism evidence="2 3">
    <name type="scientific">Liparis tanakae</name>
    <name type="common">Tanaka's snailfish</name>
    <dbReference type="NCBI Taxonomy" id="230148"/>
    <lineage>
        <taxon>Eukaryota</taxon>
        <taxon>Metazoa</taxon>
        <taxon>Chordata</taxon>
        <taxon>Craniata</taxon>
        <taxon>Vertebrata</taxon>
        <taxon>Euteleostomi</taxon>
        <taxon>Actinopterygii</taxon>
        <taxon>Neopterygii</taxon>
        <taxon>Teleostei</taxon>
        <taxon>Neoteleostei</taxon>
        <taxon>Acanthomorphata</taxon>
        <taxon>Eupercaria</taxon>
        <taxon>Perciformes</taxon>
        <taxon>Cottioidei</taxon>
        <taxon>Cottales</taxon>
        <taxon>Liparidae</taxon>
        <taxon>Liparis</taxon>
    </lineage>
</organism>
<dbReference type="EMBL" id="SRLO01000430">
    <property type="protein sequence ID" value="TNN56376.1"/>
    <property type="molecule type" value="Genomic_DNA"/>
</dbReference>
<feature type="region of interest" description="Disordered" evidence="1">
    <location>
        <begin position="43"/>
        <end position="81"/>
    </location>
</feature>
<accession>A0A4Z2GSB1</accession>